<organism evidence="1 2">
    <name type="scientific">Camelus dromedarius</name>
    <name type="common">Dromedary</name>
    <name type="synonym">Arabian camel</name>
    <dbReference type="NCBI Taxonomy" id="9838"/>
    <lineage>
        <taxon>Eukaryota</taxon>
        <taxon>Metazoa</taxon>
        <taxon>Chordata</taxon>
        <taxon>Craniata</taxon>
        <taxon>Vertebrata</taxon>
        <taxon>Euteleostomi</taxon>
        <taxon>Mammalia</taxon>
        <taxon>Eutheria</taxon>
        <taxon>Laurasiatheria</taxon>
        <taxon>Artiodactyla</taxon>
        <taxon>Tylopoda</taxon>
        <taxon>Camelidae</taxon>
        <taxon>Camelus</taxon>
    </lineage>
</organism>
<sequence length="146" mass="15679">MAVPSTPTHSACATCSHPSLLRESLAGVWFQVRKPCWVEMHTFRSTAVASARSGDPDGPNPLTLGSSVLSCQGRRQLLAREERLRNICRRPFWSPFPPSSVSSVAASAGGASVVQSWAKDGLEPWASEARDGGVLPGWVLAEWLGH</sequence>
<dbReference type="Proteomes" id="UP000299084">
    <property type="component" value="Unassembled WGS sequence"/>
</dbReference>
<reference evidence="1 2" key="1">
    <citation type="journal article" date="2019" name="Mol. Ecol. Resour.">
        <title>Improving Illumina assemblies with Hi-C and long reads: an example with the North African dromedary.</title>
        <authorList>
            <person name="Elbers J.P."/>
            <person name="Rogers M.F."/>
            <person name="Perelman P.L."/>
            <person name="Proskuryakova A.A."/>
            <person name="Serdyukova N.A."/>
            <person name="Johnson W.E."/>
            <person name="Horin P."/>
            <person name="Corander J."/>
            <person name="Murphy D."/>
            <person name="Burger P.A."/>
        </authorList>
    </citation>
    <scope>NUCLEOTIDE SEQUENCE [LARGE SCALE GENOMIC DNA]</scope>
    <source>
        <strain evidence="1">Drom800</strain>
        <tissue evidence="1">Blood</tissue>
    </source>
</reference>
<keyword evidence="2" id="KW-1185">Reference proteome</keyword>
<evidence type="ECO:0000313" key="1">
    <source>
        <dbReference type="EMBL" id="KAB1251958.1"/>
    </source>
</evidence>
<gene>
    <name evidence="1" type="ORF">Cadr_000030823</name>
</gene>
<proteinExistence type="predicted"/>
<dbReference type="EMBL" id="JWIN03000071">
    <property type="protein sequence ID" value="KAB1251958.1"/>
    <property type="molecule type" value="Genomic_DNA"/>
</dbReference>
<accession>A0A5N4BZD7</accession>
<protein>
    <submittedName>
        <fullName evidence="1">Uncharacterized protein</fullName>
    </submittedName>
</protein>
<comment type="caution">
    <text evidence="1">The sequence shown here is derived from an EMBL/GenBank/DDBJ whole genome shotgun (WGS) entry which is preliminary data.</text>
</comment>
<name>A0A5N4BZD7_CAMDR</name>
<evidence type="ECO:0000313" key="2">
    <source>
        <dbReference type="Proteomes" id="UP000299084"/>
    </source>
</evidence>
<dbReference type="AlphaFoldDB" id="A0A5N4BZD7"/>